<feature type="domain" description="Receptor L-domain" evidence="1">
    <location>
        <begin position="1"/>
        <end position="72"/>
    </location>
</feature>
<dbReference type="Gene3D" id="3.80.20.20">
    <property type="entry name" value="Receptor L-domain"/>
    <property type="match status" value="1"/>
</dbReference>
<feature type="non-terminal residue" evidence="2">
    <location>
        <position position="85"/>
    </location>
</feature>
<dbReference type="OrthoDB" id="6219513at2759"/>
<dbReference type="SUPFAM" id="SSF52058">
    <property type="entry name" value="L domain-like"/>
    <property type="match status" value="1"/>
</dbReference>
<dbReference type="AlphaFoldDB" id="B6RC66"/>
<gene>
    <name evidence="2" type="primary">EGFR</name>
</gene>
<reference evidence="2" key="1">
    <citation type="journal article" date="2008" name="Cell. Oncol.">
        <title>Tumour-associated transcripts and EGFR deletion variants in colorectal cancer in primary tumour, metastases and circulating tumour cells.</title>
        <authorList>
            <person name="Lankiewicz S."/>
            <person name="Rother E."/>
            <person name="Zimmermann S."/>
            <person name="Hollmann C."/>
            <person name="Korangy F."/>
            <person name="Greten T.F."/>
        </authorList>
    </citation>
    <scope>NUCLEOTIDE SEQUENCE</scope>
</reference>
<keyword evidence="2" id="KW-0675">Receptor</keyword>
<protein>
    <submittedName>
        <fullName evidence="2">Epidermal growth factor receptor variant EX12_15del</fullName>
    </submittedName>
</protein>
<dbReference type="InterPro" id="IPR000494">
    <property type="entry name" value="Rcpt_L-dom"/>
</dbReference>
<sequence>NCTSISGDLHILPVAFRGDSFTHTPPLDPQELDILKTVKEITGFLLIQAWPENRTDLHAFENLEIIRGRTKQQCTGPGLEGCPTN</sequence>
<evidence type="ECO:0000313" key="2">
    <source>
        <dbReference type="EMBL" id="ABQ66238.1"/>
    </source>
</evidence>
<dbReference type="Pfam" id="PF01030">
    <property type="entry name" value="Recep_L_domain"/>
    <property type="match status" value="1"/>
</dbReference>
<organism evidence="2">
    <name type="scientific">Homo sapiens</name>
    <name type="common">Human</name>
    <dbReference type="NCBI Taxonomy" id="9606"/>
    <lineage>
        <taxon>Eukaryota</taxon>
        <taxon>Metazoa</taxon>
        <taxon>Chordata</taxon>
        <taxon>Craniata</taxon>
        <taxon>Vertebrata</taxon>
        <taxon>Euteleostomi</taxon>
        <taxon>Mammalia</taxon>
        <taxon>Eutheria</taxon>
        <taxon>Euarchontoglires</taxon>
        <taxon>Primates</taxon>
        <taxon>Haplorrhini</taxon>
        <taxon>Catarrhini</taxon>
        <taxon>Hominidae</taxon>
        <taxon>Homo</taxon>
    </lineage>
</organism>
<evidence type="ECO:0000259" key="1">
    <source>
        <dbReference type="Pfam" id="PF01030"/>
    </source>
</evidence>
<feature type="non-terminal residue" evidence="2">
    <location>
        <position position="1"/>
    </location>
</feature>
<proteinExistence type="evidence at transcript level"/>
<dbReference type="EMBL" id="EF210211">
    <property type="protein sequence ID" value="ABQ66238.1"/>
    <property type="molecule type" value="mRNA"/>
</dbReference>
<name>B6RC66_HUMAN</name>
<accession>B6RC66</accession>
<dbReference type="ChiTaRS" id="EGFR">
    <property type="organism name" value="human"/>
</dbReference>
<dbReference type="InterPro" id="IPR036941">
    <property type="entry name" value="Rcpt_L-dom_sf"/>
</dbReference>
<dbReference type="PeptideAtlas" id="B6RC66"/>